<evidence type="ECO:0000313" key="11">
    <source>
        <dbReference type="Proteomes" id="UP000566819"/>
    </source>
</evidence>
<dbReference type="GO" id="GO:0016787">
    <property type="term" value="F:hydrolase activity"/>
    <property type="evidence" value="ECO:0007669"/>
    <property type="project" value="InterPro"/>
</dbReference>
<dbReference type="SUPFAM" id="SSF51556">
    <property type="entry name" value="Metallo-dependent hydrolases"/>
    <property type="match status" value="1"/>
</dbReference>
<keyword evidence="3 8" id="KW-0210">Decarboxylase</keyword>
<evidence type="ECO:0000256" key="3">
    <source>
        <dbReference type="ARBA" id="ARBA00022793"/>
    </source>
</evidence>
<proteinExistence type="inferred from homology"/>
<dbReference type="GO" id="GO:0046872">
    <property type="term" value="F:metal ion binding"/>
    <property type="evidence" value="ECO:0007669"/>
    <property type="project" value="UniProtKB-KW"/>
</dbReference>
<evidence type="ECO:0000256" key="1">
    <source>
        <dbReference type="ARBA" id="ARBA00005871"/>
    </source>
</evidence>
<dbReference type="PANTHER" id="PTHR21240">
    <property type="entry name" value="2-AMINO-3-CARBOXYLMUCONATE-6-SEMIALDEHYDE DECARBOXYLASE"/>
    <property type="match status" value="1"/>
</dbReference>
<evidence type="ECO:0000256" key="4">
    <source>
        <dbReference type="ARBA" id="ARBA00022833"/>
    </source>
</evidence>
<evidence type="ECO:0000256" key="7">
    <source>
        <dbReference type="ARBA" id="ARBA00038889"/>
    </source>
</evidence>
<dbReference type="GO" id="GO:0047596">
    <property type="term" value="F:6-methylsalicylate decarboxylase activity"/>
    <property type="evidence" value="ECO:0007669"/>
    <property type="project" value="UniProtKB-EC"/>
</dbReference>
<evidence type="ECO:0000259" key="9">
    <source>
        <dbReference type="Pfam" id="PF04909"/>
    </source>
</evidence>
<keyword evidence="4" id="KW-0862">Zinc</keyword>
<evidence type="ECO:0000256" key="8">
    <source>
        <dbReference type="RuleBase" id="RU366045"/>
    </source>
</evidence>
<dbReference type="Proteomes" id="UP000566819">
    <property type="component" value="Unassembled WGS sequence"/>
</dbReference>
<name>A0A8H4REB1_9HELO</name>
<dbReference type="InterPro" id="IPR006680">
    <property type="entry name" value="Amidohydro-rel"/>
</dbReference>
<dbReference type="GO" id="GO:0005829">
    <property type="term" value="C:cytosol"/>
    <property type="evidence" value="ECO:0007669"/>
    <property type="project" value="TreeGrafter"/>
</dbReference>
<evidence type="ECO:0000256" key="5">
    <source>
        <dbReference type="ARBA" id="ARBA00023239"/>
    </source>
</evidence>
<keyword evidence="11" id="KW-1185">Reference proteome</keyword>
<dbReference type="InterPro" id="IPR032465">
    <property type="entry name" value="ACMSD"/>
</dbReference>
<dbReference type="EC" id="4.1.1.52" evidence="7"/>
<dbReference type="AlphaFoldDB" id="A0A8H4REB1"/>
<organism evidence="10 11">
    <name type="scientific">Cudoniella acicularis</name>
    <dbReference type="NCBI Taxonomy" id="354080"/>
    <lineage>
        <taxon>Eukaryota</taxon>
        <taxon>Fungi</taxon>
        <taxon>Dikarya</taxon>
        <taxon>Ascomycota</taxon>
        <taxon>Pezizomycotina</taxon>
        <taxon>Leotiomycetes</taxon>
        <taxon>Helotiales</taxon>
        <taxon>Tricladiaceae</taxon>
        <taxon>Cudoniella</taxon>
    </lineage>
</organism>
<dbReference type="PANTHER" id="PTHR21240:SF29">
    <property type="entry name" value="AMIDOHYDROLASE-RELATED DOMAIN-CONTAINING PROTEIN"/>
    <property type="match status" value="1"/>
</dbReference>
<sequence>MTYPGWLDVHGHFSPPKTPEEKEKTWHAMREAKFMAPEPFSWEFEEVLKYNDKAGIAMQMLSNIPPELSALKASNDFGISIVQKYPSRFGLLVALPTNNTKACIEEIERTSAFSPPPDGFAVTTTYAGIWLSDASLEPVWKVLNECRAVVHVHPDGYAGPAQGRPSPLIEVAFDTARTAVDMLYNGMFRRYPHIKFIFAHCGGALPVLSGRIALLGAEAWVPNPEKITKEEIKSQLGRLYVDTAASAETGLAPALKMAGMHGCIYGADCGVPCSREATMEENRKSVLKIEREHGIEAGTIGNGGYDLFPSAAKRAKGEKL</sequence>
<feature type="domain" description="Amidohydrolase-related" evidence="9">
    <location>
        <begin position="8"/>
        <end position="269"/>
    </location>
</feature>
<dbReference type="Pfam" id="PF04909">
    <property type="entry name" value="Amidohydro_2"/>
    <property type="match status" value="1"/>
</dbReference>
<gene>
    <name evidence="10" type="ORF">G7Y89_g11091</name>
</gene>
<comment type="similarity">
    <text evidence="1">Belongs to the metallo-dependent hydrolases superfamily. ACMSD family.</text>
</comment>
<comment type="catalytic activity">
    <reaction evidence="6">
        <text>6-methylsalicylate + H(+) = 3-methylphenol + CO2</text>
        <dbReference type="Rhea" id="RHEA:23112"/>
        <dbReference type="ChEBI" id="CHEBI:15378"/>
        <dbReference type="ChEBI" id="CHEBI:16526"/>
        <dbReference type="ChEBI" id="CHEBI:17231"/>
        <dbReference type="ChEBI" id="CHEBI:36658"/>
        <dbReference type="EC" id="4.1.1.52"/>
    </reaction>
    <physiologicalReaction direction="left-to-right" evidence="6">
        <dbReference type="Rhea" id="RHEA:23113"/>
    </physiologicalReaction>
</comment>
<evidence type="ECO:0000256" key="2">
    <source>
        <dbReference type="ARBA" id="ARBA00022723"/>
    </source>
</evidence>
<dbReference type="EMBL" id="JAAMPI010001034">
    <property type="protein sequence ID" value="KAF4627066.1"/>
    <property type="molecule type" value="Genomic_DNA"/>
</dbReference>
<dbReference type="OrthoDB" id="2832284at2759"/>
<dbReference type="Gene3D" id="3.20.20.140">
    <property type="entry name" value="Metal-dependent hydrolases"/>
    <property type="match status" value="1"/>
</dbReference>
<reference evidence="10 11" key="1">
    <citation type="submission" date="2020-03" db="EMBL/GenBank/DDBJ databases">
        <title>Draft Genome Sequence of Cudoniella acicularis.</title>
        <authorList>
            <person name="Buettner E."/>
            <person name="Kellner H."/>
        </authorList>
    </citation>
    <scope>NUCLEOTIDE SEQUENCE [LARGE SCALE GENOMIC DNA]</scope>
    <source>
        <strain evidence="10 11">DSM 108380</strain>
    </source>
</reference>
<keyword evidence="5 8" id="KW-0456">Lyase</keyword>
<dbReference type="InterPro" id="IPR032466">
    <property type="entry name" value="Metal_Hydrolase"/>
</dbReference>
<accession>A0A8H4REB1</accession>
<evidence type="ECO:0000313" key="10">
    <source>
        <dbReference type="EMBL" id="KAF4627066.1"/>
    </source>
</evidence>
<dbReference type="GO" id="GO:0019748">
    <property type="term" value="P:secondary metabolic process"/>
    <property type="evidence" value="ECO:0007669"/>
    <property type="project" value="TreeGrafter"/>
</dbReference>
<keyword evidence="2" id="KW-0479">Metal-binding</keyword>
<evidence type="ECO:0000256" key="6">
    <source>
        <dbReference type="ARBA" id="ARBA00036832"/>
    </source>
</evidence>
<comment type="caution">
    <text evidence="10">The sequence shown here is derived from an EMBL/GenBank/DDBJ whole genome shotgun (WGS) entry which is preliminary data.</text>
</comment>
<protein>
    <recommendedName>
        <fullName evidence="7">6-methylsalicylate decarboxylase</fullName>
        <ecNumber evidence="7">4.1.1.52</ecNumber>
    </recommendedName>
</protein>